<dbReference type="EMBL" id="PQGG01000044">
    <property type="protein sequence ID" value="POP51022.1"/>
    <property type="molecule type" value="Genomic_DNA"/>
</dbReference>
<dbReference type="InterPro" id="IPR009921">
    <property type="entry name" value="YehS-like"/>
</dbReference>
<dbReference type="EMBL" id="RHGB01000016">
    <property type="protein sequence ID" value="RNL60167.1"/>
    <property type="molecule type" value="Genomic_DNA"/>
</dbReference>
<sequence>MVNNDVLRRVRYIFDFNDAKMMAIYGLADHHVSREEVSAWLKKEGDEGYENCSDLLLAVFLNGLIIDMRGAKEGPKPVPEKRLTNNMIFMKLKIALSLKAEDVMAILELADFKISKHELSAFFRKPDHKHYRDCKDQILRNFLKGLQLKYRNTGGDES</sequence>
<dbReference type="Proteomes" id="UP000274695">
    <property type="component" value="Unassembled WGS sequence"/>
</dbReference>
<organism evidence="1 3">
    <name type="scientific">Zhongshania marina</name>
    <dbReference type="NCBI Taxonomy" id="2304603"/>
    <lineage>
        <taxon>Bacteria</taxon>
        <taxon>Pseudomonadati</taxon>
        <taxon>Pseudomonadota</taxon>
        <taxon>Gammaproteobacteria</taxon>
        <taxon>Cellvibrionales</taxon>
        <taxon>Spongiibacteraceae</taxon>
        <taxon>Zhongshania</taxon>
    </lineage>
</organism>
<dbReference type="Pfam" id="PF07308">
    <property type="entry name" value="DUF1456"/>
    <property type="match status" value="2"/>
</dbReference>
<reference evidence="1" key="1">
    <citation type="submission" date="2018-01" db="EMBL/GenBank/DDBJ databases">
        <authorList>
            <person name="Yu X.-D."/>
        </authorList>
    </citation>
    <scope>NUCLEOTIDE SEQUENCE</scope>
    <source>
        <strain evidence="1">ZX-21</strain>
    </source>
</reference>
<dbReference type="PANTHER" id="PTHR37805">
    <property type="entry name" value="CYTOPLASMIC PROTEIN-RELATED"/>
    <property type="match status" value="1"/>
</dbReference>
<dbReference type="RefSeq" id="WP_103685989.1">
    <property type="nucleotide sequence ID" value="NZ_PQGG01000044.1"/>
</dbReference>
<evidence type="ECO:0000313" key="1">
    <source>
        <dbReference type="EMBL" id="POP51022.1"/>
    </source>
</evidence>
<dbReference type="AlphaFoldDB" id="A0A2S4HAK7"/>
<name>A0A2S4HAK7_9GAMM</name>
<dbReference type="OrthoDB" id="9788465at2"/>
<accession>A0A2S4HAK7</accession>
<evidence type="ECO:0000313" key="4">
    <source>
        <dbReference type="Proteomes" id="UP000274695"/>
    </source>
</evidence>
<protein>
    <submittedName>
        <fullName evidence="1">DUF1456 domain-containing protein</fullName>
    </submittedName>
    <submittedName>
        <fullName evidence="2">DUF1456 family protein</fullName>
    </submittedName>
</protein>
<keyword evidence="4" id="KW-1185">Reference proteome</keyword>
<gene>
    <name evidence="1" type="ORF">C0068_18710</name>
    <name evidence="2" type="ORF">D0911_14200</name>
</gene>
<dbReference type="Proteomes" id="UP000237222">
    <property type="component" value="Unassembled WGS sequence"/>
</dbReference>
<evidence type="ECO:0000313" key="3">
    <source>
        <dbReference type="Proteomes" id="UP000237222"/>
    </source>
</evidence>
<comment type="caution">
    <text evidence="1">The sequence shown here is derived from an EMBL/GenBank/DDBJ whole genome shotgun (WGS) entry which is preliminary data.</text>
</comment>
<proteinExistence type="predicted"/>
<reference evidence="2 4" key="2">
    <citation type="submission" date="2018-10" db="EMBL/GenBank/DDBJ databases">
        <title>Draft genome sequence of Zhongshania sp. DSW25-10.</title>
        <authorList>
            <person name="Oh J."/>
        </authorList>
    </citation>
    <scope>NUCLEOTIDE SEQUENCE [LARGE SCALE GENOMIC DNA]</scope>
    <source>
        <strain evidence="2 4">DSW25-10</strain>
    </source>
</reference>
<dbReference type="PANTHER" id="PTHR37805:SF1">
    <property type="entry name" value="CYTOPLASMIC PROTEIN"/>
    <property type="match status" value="1"/>
</dbReference>
<evidence type="ECO:0000313" key="2">
    <source>
        <dbReference type="EMBL" id="RNL60167.1"/>
    </source>
</evidence>